<dbReference type="OrthoDB" id="9785953at2"/>
<reference evidence="7 8" key="1">
    <citation type="submission" date="2019-12" db="EMBL/GenBank/DDBJ databases">
        <title>Draft genome sequencing of Halomonas alimentaria DSM 15356.</title>
        <authorList>
            <person name="Pandiyan K."/>
            <person name="Kushwaha P."/>
            <person name="Gowdham M."/>
            <person name="Chakdar H."/>
            <person name="Singh A."/>
            <person name="Kumar M."/>
            <person name="Saxena A.K."/>
        </authorList>
    </citation>
    <scope>NUCLEOTIDE SEQUENCE [LARGE SCALE GENOMIC DNA]</scope>
    <source>
        <strain evidence="7 8">DSM 15356</strain>
    </source>
</reference>
<evidence type="ECO:0000259" key="4">
    <source>
        <dbReference type="Pfam" id="PF00205"/>
    </source>
</evidence>
<dbReference type="PANTHER" id="PTHR18968">
    <property type="entry name" value="THIAMINE PYROPHOSPHATE ENZYMES"/>
    <property type="match status" value="1"/>
</dbReference>
<dbReference type="Pfam" id="PF02776">
    <property type="entry name" value="TPP_enzyme_N"/>
    <property type="match status" value="1"/>
</dbReference>
<dbReference type="FunFam" id="3.40.50.970:FF:000007">
    <property type="entry name" value="Acetolactate synthase"/>
    <property type="match status" value="1"/>
</dbReference>
<dbReference type="NCBIfam" id="TIGR01504">
    <property type="entry name" value="glyox_carbo_lig"/>
    <property type="match status" value="1"/>
</dbReference>
<dbReference type="GO" id="GO:0030976">
    <property type="term" value="F:thiamine pyrophosphate binding"/>
    <property type="evidence" value="ECO:0007669"/>
    <property type="project" value="InterPro"/>
</dbReference>
<dbReference type="InterPro" id="IPR012001">
    <property type="entry name" value="Thiamin_PyroP_enz_TPP-bd_dom"/>
</dbReference>
<gene>
    <name evidence="7" type="primary">gcl</name>
    <name evidence="7" type="ORF">GRB96_04290</name>
</gene>
<dbReference type="Pfam" id="PF02775">
    <property type="entry name" value="TPP_enzyme_C"/>
    <property type="match status" value="1"/>
</dbReference>
<dbReference type="EMBL" id="WUTT01000001">
    <property type="protein sequence ID" value="NAW33642.1"/>
    <property type="molecule type" value="Genomic_DNA"/>
</dbReference>
<evidence type="ECO:0000259" key="6">
    <source>
        <dbReference type="Pfam" id="PF02776"/>
    </source>
</evidence>
<feature type="domain" description="Thiamine pyrophosphate enzyme TPP-binding" evidence="5">
    <location>
        <begin position="393"/>
        <end position="553"/>
    </location>
</feature>
<dbReference type="CDD" id="cd07035">
    <property type="entry name" value="TPP_PYR_POX_like"/>
    <property type="match status" value="1"/>
</dbReference>
<evidence type="ECO:0000256" key="1">
    <source>
        <dbReference type="ARBA" id="ARBA00007812"/>
    </source>
</evidence>
<dbReference type="InterPro" id="IPR011766">
    <property type="entry name" value="TPP_enzyme_TPP-bd"/>
</dbReference>
<keyword evidence="7" id="KW-0456">Lyase</keyword>
<feature type="domain" description="Thiamine pyrophosphate enzyme central" evidence="4">
    <location>
        <begin position="194"/>
        <end position="327"/>
    </location>
</feature>
<keyword evidence="8" id="KW-1185">Reference proteome</keyword>
<evidence type="ECO:0000259" key="5">
    <source>
        <dbReference type="Pfam" id="PF02775"/>
    </source>
</evidence>
<dbReference type="Pfam" id="PF00205">
    <property type="entry name" value="TPP_enzyme_M"/>
    <property type="match status" value="1"/>
</dbReference>
<dbReference type="InterPro" id="IPR045229">
    <property type="entry name" value="TPP_enz"/>
</dbReference>
<dbReference type="InterPro" id="IPR006397">
    <property type="entry name" value="Glyox_carbo_lig"/>
</dbReference>
<dbReference type="GO" id="GO:0009436">
    <property type="term" value="P:glyoxylate catabolic process"/>
    <property type="evidence" value="ECO:0007669"/>
    <property type="project" value="InterPro"/>
</dbReference>
<dbReference type="GO" id="GO:0009028">
    <property type="term" value="F:tartronate-semialdehyde synthase activity"/>
    <property type="evidence" value="ECO:0007669"/>
    <property type="project" value="UniProtKB-EC"/>
</dbReference>
<evidence type="ECO:0000256" key="2">
    <source>
        <dbReference type="ARBA" id="ARBA00023052"/>
    </source>
</evidence>
<keyword evidence="2 3" id="KW-0786">Thiamine pyrophosphate</keyword>
<dbReference type="InterPro" id="IPR012000">
    <property type="entry name" value="Thiamin_PyroP_enz_cen_dom"/>
</dbReference>
<dbReference type="Gene3D" id="3.40.50.970">
    <property type="match status" value="2"/>
</dbReference>
<dbReference type="FunFam" id="3.40.50.1220:FF:000008">
    <property type="entry name" value="Acetolactate synthase"/>
    <property type="match status" value="1"/>
</dbReference>
<accession>A0A7X4W3C6</accession>
<dbReference type="RefSeq" id="WP_161430832.1">
    <property type="nucleotide sequence ID" value="NZ_WUTT01000001.1"/>
</dbReference>
<dbReference type="Proteomes" id="UP000487929">
    <property type="component" value="Unassembled WGS sequence"/>
</dbReference>
<evidence type="ECO:0000313" key="7">
    <source>
        <dbReference type="EMBL" id="NAW33642.1"/>
    </source>
</evidence>
<dbReference type="SUPFAM" id="SSF52467">
    <property type="entry name" value="DHS-like NAD/FAD-binding domain"/>
    <property type="match status" value="1"/>
</dbReference>
<dbReference type="AlphaFoldDB" id="A0A7X4W3C6"/>
<name>A0A7X4W3C6_9GAMM</name>
<dbReference type="Gene3D" id="3.40.50.1220">
    <property type="entry name" value="TPP-binding domain"/>
    <property type="match status" value="1"/>
</dbReference>
<dbReference type="InterPro" id="IPR029061">
    <property type="entry name" value="THDP-binding"/>
</dbReference>
<dbReference type="GO" id="GO:0000287">
    <property type="term" value="F:magnesium ion binding"/>
    <property type="evidence" value="ECO:0007669"/>
    <property type="project" value="InterPro"/>
</dbReference>
<dbReference type="EC" id="4.1.1.47" evidence="7"/>
<dbReference type="GO" id="GO:0016874">
    <property type="term" value="F:ligase activity"/>
    <property type="evidence" value="ECO:0007669"/>
    <property type="project" value="UniProtKB-KW"/>
</dbReference>
<dbReference type="PANTHER" id="PTHR18968:SF14">
    <property type="entry name" value="GLYOXYLATE CARBOLIGASE"/>
    <property type="match status" value="1"/>
</dbReference>
<comment type="caution">
    <text evidence="7">The sequence shown here is derived from an EMBL/GenBank/DDBJ whole genome shotgun (WGS) entry which is preliminary data.</text>
</comment>
<organism evidence="7 8">
    <name type="scientific">Halomonas alimentaria</name>
    <dbReference type="NCBI Taxonomy" id="147248"/>
    <lineage>
        <taxon>Bacteria</taxon>
        <taxon>Pseudomonadati</taxon>
        <taxon>Pseudomonadota</taxon>
        <taxon>Gammaproteobacteria</taxon>
        <taxon>Oceanospirillales</taxon>
        <taxon>Halomonadaceae</taxon>
        <taxon>Halomonas</taxon>
    </lineage>
</organism>
<dbReference type="GO" id="GO:0009097">
    <property type="term" value="P:isoleucine biosynthetic process"/>
    <property type="evidence" value="ECO:0007669"/>
    <property type="project" value="TreeGrafter"/>
</dbReference>
<dbReference type="SUPFAM" id="SSF52518">
    <property type="entry name" value="Thiamin diphosphate-binding fold (THDP-binding)"/>
    <property type="match status" value="2"/>
</dbReference>
<evidence type="ECO:0000313" key="8">
    <source>
        <dbReference type="Proteomes" id="UP000487929"/>
    </source>
</evidence>
<comment type="similarity">
    <text evidence="1 3">Belongs to the TPP enzyme family.</text>
</comment>
<dbReference type="InterPro" id="IPR029035">
    <property type="entry name" value="DHS-like_NAD/FAD-binding_dom"/>
</dbReference>
<evidence type="ECO:0000256" key="3">
    <source>
        <dbReference type="RuleBase" id="RU362132"/>
    </source>
</evidence>
<dbReference type="NCBIfam" id="NF008431">
    <property type="entry name" value="PRK11269.1"/>
    <property type="match status" value="1"/>
</dbReference>
<proteinExistence type="inferred from homology"/>
<sequence length="591" mass="64548">MARMTAAEAAVHVLRKEGIEVAFGVPGAAINPFYAALRKVGGVDHILARHVEGASHMAEGYTRTKAGNIGVCIGTSGPAGTDMITGLYSASADSIPILCITGQAPRAKLHQEDFQAVDIREIAGPVTKWAVTVLEPAQVPRAFQQAFHLMRSARPGPVLIDLPIDVQMSEIEFDPDTYEPLPVYRPTATRAQAEKAIAMLQQAERPLIVAGGGIINADASDRLVEFAELVGVPVIPTLMGWGTIPDDHPLMAGMVGLQTSHRYGNATLLESDFVMGIGNRWANRHTGNVETYTRGRTFVHVDIEPTQIGRIFGPDFGIVSDAGAALDLFLEVARELEAEGRLRQRSRWVEACQERKRTLLRKTHFDEVPVKPQRVYEEMNRVFSRNTRYVSTIGLSQIAGAQFLHVYQPRHWINCGQAGPLGWTIPAALGVRRADPEAEVVALSGDYDFQFMVEELAAGAQFKLPWVHVLVNNSYLGLIRQAQRGFDMDYCVQLAFENINCPEINGYGVDHVSVVEGLGCKALRVTEPDAIAPALEEARRLAAEHRVPVVVEVILERVTNIAMGTDLDGVNEFEALAENIQDAPTSIASLT</sequence>
<dbReference type="GO" id="GO:0009099">
    <property type="term" value="P:L-valine biosynthetic process"/>
    <property type="evidence" value="ECO:0007669"/>
    <property type="project" value="TreeGrafter"/>
</dbReference>
<protein>
    <submittedName>
        <fullName evidence="7">Glyoxylate carboligase</fullName>
        <ecNumber evidence="7">4.1.1.47</ecNumber>
    </submittedName>
</protein>
<dbReference type="GO" id="GO:0005948">
    <property type="term" value="C:acetolactate synthase complex"/>
    <property type="evidence" value="ECO:0007669"/>
    <property type="project" value="TreeGrafter"/>
</dbReference>
<keyword evidence="7" id="KW-0436">Ligase</keyword>
<feature type="domain" description="Thiamine pyrophosphate enzyme N-terminal TPP-binding" evidence="6">
    <location>
        <begin position="4"/>
        <end position="119"/>
    </location>
</feature>
<dbReference type="GO" id="GO:0050660">
    <property type="term" value="F:flavin adenine dinucleotide binding"/>
    <property type="evidence" value="ECO:0007669"/>
    <property type="project" value="TreeGrafter"/>
</dbReference>